<reference evidence="11 12" key="1">
    <citation type="submission" date="2020-03" db="EMBL/GenBank/DDBJ databases">
        <title>Genomic Encyclopedia of Type Strains, Phase IV (KMG-IV): sequencing the most valuable type-strain genomes for metagenomic binning, comparative biology and taxonomic classification.</title>
        <authorList>
            <person name="Goeker M."/>
        </authorList>
    </citation>
    <scope>NUCLEOTIDE SEQUENCE [LARGE SCALE GENOMIC DNA]</scope>
    <source>
        <strain evidence="11 12">DSM 5718</strain>
    </source>
</reference>
<dbReference type="AlphaFoldDB" id="A0A846MMY8"/>
<dbReference type="GO" id="GO:0004640">
    <property type="term" value="F:phosphoribosylanthranilate isomerase activity"/>
    <property type="evidence" value="ECO:0007669"/>
    <property type="project" value="UniProtKB-UniRule"/>
</dbReference>
<dbReference type="InterPro" id="IPR011060">
    <property type="entry name" value="RibuloseP-bd_barrel"/>
</dbReference>
<comment type="caution">
    <text evidence="11">The sequence shown here is derived from an EMBL/GenBank/DDBJ whole genome shotgun (WGS) entry which is preliminary data.</text>
</comment>
<organism evidence="11 12">
    <name type="scientific">Thermonema lapsum</name>
    <dbReference type="NCBI Taxonomy" id="28195"/>
    <lineage>
        <taxon>Bacteria</taxon>
        <taxon>Pseudomonadati</taxon>
        <taxon>Bacteroidota</taxon>
        <taxon>Cytophagia</taxon>
        <taxon>Cytophagales</taxon>
        <taxon>Thermonemataceae</taxon>
        <taxon>Thermonema</taxon>
    </lineage>
</organism>
<sequence length="216" mass="24022">MMPLVKICGMRQTAQIIECERLGVPYLGFIYYPRSPRFVGEQFVMPALKRVKKVGVVVNASLEQVAYLVRRDSLSVVQLHGDESPAYCQALRQSLSVKLWKVFPVGEALPSVQSLQAYVPYVDAFLFDTAGAQRGGNGQVFSWQLLAGYSLPTPLWISGGLGLHNMSALCDFLRAHPHLPVEGLDFNSALELSPGNKDMQKVCDLLKYFELKSEQI</sequence>
<dbReference type="InterPro" id="IPR013785">
    <property type="entry name" value="Aldolase_TIM"/>
</dbReference>
<keyword evidence="7 9" id="KW-0057">Aromatic amino acid biosynthesis</keyword>
<evidence type="ECO:0000256" key="1">
    <source>
        <dbReference type="ARBA" id="ARBA00001164"/>
    </source>
</evidence>
<dbReference type="RefSeq" id="WP_166918123.1">
    <property type="nucleotide sequence ID" value="NZ_JAASRN010000001.1"/>
</dbReference>
<evidence type="ECO:0000313" key="11">
    <source>
        <dbReference type="EMBL" id="NIK72821.1"/>
    </source>
</evidence>
<protein>
    <recommendedName>
        <fullName evidence="4 9">N-(5'-phosphoribosyl)anthranilate isomerase</fullName>
        <shortName evidence="9">PRAI</shortName>
        <ecNumber evidence="3 9">5.3.1.24</ecNumber>
    </recommendedName>
</protein>
<dbReference type="Pfam" id="PF00697">
    <property type="entry name" value="PRAI"/>
    <property type="match status" value="1"/>
</dbReference>
<evidence type="ECO:0000256" key="9">
    <source>
        <dbReference type="HAMAP-Rule" id="MF_00135"/>
    </source>
</evidence>
<dbReference type="EMBL" id="JAASRN010000001">
    <property type="protein sequence ID" value="NIK72821.1"/>
    <property type="molecule type" value="Genomic_DNA"/>
</dbReference>
<dbReference type="GO" id="GO:0000162">
    <property type="term" value="P:L-tryptophan biosynthetic process"/>
    <property type="evidence" value="ECO:0007669"/>
    <property type="project" value="UniProtKB-UniRule"/>
</dbReference>
<accession>A0A846MMY8</accession>
<dbReference type="PANTHER" id="PTHR42894:SF1">
    <property type="entry name" value="N-(5'-PHOSPHORIBOSYL)ANTHRANILATE ISOMERASE"/>
    <property type="match status" value="1"/>
</dbReference>
<evidence type="ECO:0000313" key="12">
    <source>
        <dbReference type="Proteomes" id="UP000537126"/>
    </source>
</evidence>
<keyword evidence="6 9" id="KW-0822">Tryptophan biosynthesis</keyword>
<keyword evidence="5 9" id="KW-0028">Amino-acid biosynthesis</keyword>
<proteinExistence type="inferred from homology"/>
<dbReference type="InterPro" id="IPR044643">
    <property type="entry name" value="TrpF_fam"/>
</dbReference>
<keyword evidence="12" id="KW-1185">Reference proteome</keyword>
<evidence type="ECO:0000256" key="3">
    <source>
        <dbReference type="ARBA" id="ARBA00012572"/>
    </source>
</evidence>
<dbReference type="PANTHER" id="PTHR42894">
    <property type="entry name" value="N-(5'-PHOSPHORIBOSYL)ANTHRANILATE ISOMERASE"/>
    <property type="match status" value="1"/>
</dbReference>
<evidence type="ECO:0000259" key="10">
    <source>
        <dbReference type="Pfam" id="PF00697"/>
    </source>
</evidence>
<comment type="similarity">
    <text evidence="9">Belongs to the TrpF family.</text>
</comment>
<evidence type="ECO:0000256" key="2">
    <source>
        <dbReference type="ARBA" id="ARBA00004664"/>
    </source>
</evidence>
<evidence type="ECO:0000256" key="5">
    <source>
        <dbReference type="ARBA" id="ARBA00022605"/>
    </source>
</evidence>
<evidence type="ECO:0000256" key="7">
    <source>
        <dbReference type="ARBA" id="ARBA00023141"/>
    </source>
</evidence>
<keyword evidence="8 9" id="KW-0413">Isomerase</keyword>
<name>A0A846MMY8_9BACT</name>
<dbReference type="SUPFAM" id="SSF51366">
    <property type="entry name" value="Ribulose-phoshate binding barrel"/>
    <property type="match status" value="1"/>
</dbReference>
<dbReference type="Proteomes" id="UP000537126">
    <property type="component" value="Unassembled WGS sequence"/>
</dbReference>
<evidence type="ECO:0000256" key="6">
    <source>
        <dbReference type="ARBA" id="ARBA00022822"/>
    </source>
</evidence>
<comment type="catalytic activity">
    <reaction evidence="1 9">
        <text>N-(5-phospho-beta-D-ribosyl)anthranilate = 1-(2-carboxyphenylamino)-1-deoxy-D-ribulose 5-phosphate</text>
        <dbReference type="Rhea" id="RHEA:21540"/>
        <dbReference type="ChEBI" id="CHEBI:18277"/>
        <dbReference type="ChEBI" id="CHEBI:58613"/>
        <dbReference type="EC" id="5.3.1.24"/>
    </reaction>
</comment>
<dbReference type="Gene3D" id="3.20.20.70">
    <property type="entry name" value="Aldolase class I"/>
    <property type="match status" value="1"/>
</dbReference>
<dbReference type="UniPathway" id="UPA00035">
    <property type="reaction ID" value="UER00042"/>
</dbReference>
<evidence type="ECO:0000256" key="8">
    <source>
        <dbReference type="ARBA" id="ARBA00023235"/>
    </source>
</evidence>
<evidence type="ECO:0000256" key="4">
    <source>
        <dbReference type="ARBA" id="ARBA00022272"/>
    </source>
</evidence>
<comment type="pathway">
    <text evidence="2 9">Amino-acid biosynthesis; L-tryptophan biosynthesis; L-tryptophan from chorismate: step 3/5.</text>
</comment>
<dbReference type="EC" id="5.3.1.24" evidence="3 9"/>
<gene>
    <name evidence="9" type="primary">trpF</name>
    <name evidence="11" type="ORF">FHS56_000307</name>
</gene>
<dbReference type="InterPro" id="IPR001240">
    <property type="entry name" value="PRAI_dom"/>
</dbReference>
<feature type="domain" description="N-(5'phosphoribosyl) anthranilate isomerase (PRAI)" evidence="10">
    <location>
        <begin position="5"/>
        <end position="206"/>
    </location>
</feature>
<dbReference type="HAMAP" id="MF_00135">
    <property type="entry name" value="PRAI"/>
    <property type="match status" value="1"/>
</dbReference>
<dbReference type="CDD" id="cd00405">
    <property type="entry name" value="PRAI"/>
    <property type="match status" value="1"/>
</dbReference>